<feature type="domain" description="Tr-type G" evidence="12">
    <location>
        <begin position="654"/>
        <end position="826"/>
    </location>
</feature>
<dbReference type="InterPro" id="IPR023115">
    <property type="entry name" value="TIF_IF2_dom3"/>
</dbReference>
<dbReference type="InterPro" id="IPR009000">
    <property type="entry name" value="Transl_B-barrel_sf"/>
</dbReference>
<evidence type="ECO:0000256" key="6">
    <source>
        <dbReference type="ARBA" id="ARBA00022946"/>
    </source>
</evidence>
<dbReference type="FunFam" id="2.40.30.10:FF:000008">
    <property type="entry name" value="Translation initiation factor IF-2"/>
    <property type="match status" value="1"/>
</dbReference>
<evidence type="ECO:0000256" key="10">
    <source>
        <dbReference type="ARBA" id="ARBA00044200"/>
    </source>
</evidence>
<protein>
    <recommendedName>
        <fullName evidence="10">Translation initiation factor IF-2, mitochondrial</fullName>
    </recommendedName>
</protein>
<dbReference type="GO" id="GO:0003924">
    <property type="term" value="F:GTPase activity"/>
    <property type="evidence" value="ECO:0007669"/>
    <property type="project" value="InterPro"/>
</dbReference>
<dbReference type="CDD" id="cd01887">
    <property type="entry name" value="IF2_eIF5B"/>
    <property type="match status" value="1"/>
</dbReference>
<dbReference type="InterPro" id="IPR044145">
    <property type="entry name" value="IF2_II"/>
</dbReference>
<evidence type="ECO:0000256" key="3">
    <source>
        <dbReference type="ARBA" id="ARBA00022540"/>
    </source>
</evidence>
<feature type="region of interest" description="Disordered" evidence="11">
    <location>
        <begin position="631"/>
        <end position="653"/>
    </location>
</feature>
<dbReference type="Pfam" id="PF00009">
    <property type="entry name" value="GTP_EFTU"/>
    <property type="match status" value="1"/>
</dbReference>
<dbReference type="SUPFAM" id="SSF52540">
    <property type="entry name" value="P-loop containing nucleoside triphosphate hydrolases"/>
    <property type="match status" value="1"/>
</dbReference>
<feature type="compositionally biased region" description="Low complexity" evidence="11">
    <location>
        <begin position="210"/>
        <end position="253"/>
    </location>
</feature>
<feature type="compositionally biased region" description="Acidic residues" evidence="11">
    <location>
        <begin position="535"/>
        <end position="545"/>
    </location>
</feature>
<evidence type="ECO:0000313" key="14">
    <source>
        <dbReference type="Proteomes" id="UP001303889"/>
    </source>
</evidence>
<dbReference type="InterPro" id="IPR005225">
    <property type="entry name" value="Small_GTP-bd"/>
</dbReference>
<feature type="compositionally biased region" description="Basic and acidic residues" evidence="11">
    <location>
        <begin position="546"/>
        <end position="567"/>
    </location>
</feature>
<feature type="compositionally biased region" description="Basic and acidic residues" evidence="11">
    <location>
        <begin position="384"/>
        <end position="399"/>
    </location>
</feature>
<keyword evidence="8" id="KW-0342">GTP-binding</keyword>
<accession>A0AAN6MCD7</accession>
<dbReference type="InterPro" id="IPR015760">
    <property type="entry name" value="TIF_IF2"/>
</dbReference>
<dbReference type="Pfam" id="PF11987">
    <property type="entry name" value="IF-2"/>
    <property type="match status" value="1"/>
</dbReference>
<comment type="similarity">
    <text evidence="2">Belongs to the TRAFAC class translation factor GTPase superfamily. Classic translation factor GTPase family. IF-2 subfamily.</text>
</comment>
<dbReference type="FunFam" id="3.40.50.300:FF:000019">
    <property type="entry name" value="Translation initiation factor IF-2"/>
    <property type="match status" value="1"/>
</dbReference>
<name>A0AAN6MCD7_9PEZI</name>
<feature type="region of interest" description="Disordered" evidence="11">
    <location>
        <begin position="464"/>
        <end position="573"/>
    </location>
</feature>
<dbReference type="HAMAP" id="MF_00100_B">
    <property type="entry name" value="IF_2_B"/>
    <property type="match status" value="1"/>
</dbReference>
<evidence type="ECO:0000256" key="1">
    <source>
        <dbReference type="ARBA" id="ARBA00004173"/>
    </source>
</evidence>
<feature type="compositionally biased region" description="Pro residues" evidence="11">
    <location>
        <begin position="135"/>
        <end position="146"/>
    </location>
</feature>
<keyword evidence="14" id="KW-1185">Reference proteome</keyword>
<feature type="compositionally biased region" description="Basic and acidic residues" evidence="11">
    <location>
        <begin position="258"/>
        <end position="280"/>
    </location>
</feature>
<comment type="caution">
    <text evidence="13">The sequence shown here is derived from an EMBL/GenBank/DDBJ whole genome shotgun (WGS) entry which is preliminary data.</text>
</comment>
<feature type="compositionally biased region" description="Low complexity" evidence="11">
    <location>
        <begin position="358"/>
        <end position="367"/>
    </location>
</feature>
<dbReference type="InterPro" id="IPR000795">
    <property type="entry name" value="T_Tr_GTP-bd_dom"/>
</dbReference>
<dbReference type="NCBIfam" id="TIGR00231">
    <property type="entry name" value="small_GTP"/>
    <property type="match status" value="1"/>
</dbReference>
<feature type="compositionally biased region" description="Basic and acidic residues" evidence="11">
    <location>
        <begin position="939"/>
        <end position="956"/>
    </location>
</feature>
<dbReference type="Gene3D" id="3.40.50.300">
    <property type="entry name" value="P-loop containing nucleotide triphosphate hydrolases"/>
    <property type="match status" value="1"/>
</dbReference>
<proteinExistence type="inferred from homology"/>
<keyword evidence="4" id="KW-0547">Nucleotide-binding</keyword>
<dbReference type="InterPro" id="IPR053905">
    <property type="entry name" value="EF-G-like_DII"/>
</dbReference>
<reference evidence="13" key="2">
    <citation type="submission" date="2023-05" db="EMBL/GenBank/DDBJ databases">
        <authorList>
            <consortium name="Lawrence Berkeley National Laboratory"/>
            <person name="Steindorff A."/>
            <person name="Hensen N."/>
            <person name="Bonometti L."/>
            <person name="Westerberg I."/>
            <person name="Brannstrom I.O."/>
            <person name="Guillou S."/>
            <person name="Cros-Aarteil S."/>
            <person name="Calhoun S."/>
            <person name="Haridas S."/>
            <person name="Kuo A."/>
            <person name="Mondo S."/>
            <person name="Pangilinan J."/>
            <person name="Riley R."/>
            <person name="Labutti K."/>
            <person name="Andreopoulos B."/>
            <person name="Lipzen A."/>
            <person name="Chen C."/>
            <person name="Yanf M."/>
            <person name="Daum C."/>
            <person name="Ng V."/>
            <person name="Clum A."/>
            <person name="Ohm R."/>
            <person name="Martin F."/>
            <person name="Silar P."/>
            <person name="Natvig D."/>
            <person name="Lalanne C."/>
            <person name="Gautier V."/>
            <person name="Ament-Velasquez S.L."/>
            <person name="Kruys A."/>
            <person name="Hutchinson M.I."/>
            <person name="Powell A.J."/>
            <person name="Barry K."/>
            <person name="Miller A.N."/>
            <person name="Grigoriev I.V."/>
            <person name="Debuchy R."/>
            <person name="Gladieux P."/>
            <person name="Thoren M.H."/>
            <person name="Johannesson H."/>
        </authorList>
    </citation>
    <scope>NUCLEOTIDE SEQUENCE</scope>
    <source>
        <strain evidence="13">CBS 103.79</strain>
    </source>
</reference>
<evidence type="ECO:0000256" key="2">
    <source>
        <dbReference type="ARBA" id="ARBA00007733"/>
    </source>
</evidence>
<evidence type="ECO:0000313" key="13">
    <source>
        <dbReference type="EMBL" id="KAK3898195.1"/>
    </source>
</evidence>
<feature type="compositionally biased region" description="Low complexity" evidence="11">
    <location>
        <begin position="33"/>
        <end position="59"/>
    </location>
</feature>
<evidence type="ECO:0000256" key="8">
    <source>
        <dbReference type="ARBA" id="ARBA00023134"/>
    </source>
</evidence>
<feature type="region of interest" description="Disordered" evidence="11">
    <location>
        <begin position="33"/>
        <end position="66"/>
    </location>
</feature>
<dbReference type="Pfam" id="PF22042">
    <property type="entry name" value="EF-G_D2"/>
    <property type="match status" value="1"/>
</dbReference>
<dbReference type="PANTHER" id="PTHR43381">
    <property type="entry name" value="TRANSLATION INITIATION FACTOR IF-2-RELATED"/>
    <property type="match status" value="1"/>
</dbReference>
<feature type="compositionally biased region" description="Pro residues" evidence="11">
    <location>
        <begin position="181"/>
        <end position="204"/>
    </location>
</feature>
<dbReference type="PROSITE" id="PS01176">
    <property type="entry name" value="IF2"/>
    <property type="match status" value="1"/>
</dbReference>
<dbReference type="InterPro" id="IPR027417">
    <property type="entry name" value="P-loop_NTPase"/>
</dbReference>
<feature type="region of interest" description="Disordered" evidence="11">
    <location>
        <begin position="118"/>
        <end position="427"/>
    </location>
</feature>
<dbReference type="InterPro" id="IPR000178">
    <property type="entry name" value="TF_IF2_bacterial-like"/>
</dbReference>
<dbReference type="SUPFAM" id="SSF52156">
    <property type="entry name" value="Initiation factor IF2/eIF5b, domain 3"/>
    <property type="match status" value="1"/>
</dbReference>
<dbReference type="EMBL" id="MU855982">
    <property type="protein sequence ID" value="KAK3898195.1"/>
    <property type="molecule type" value="Genomic_DNA"/>
</dbReference>
<feature type="compositionally biased region" description="Basic and acidic residues" evidence="11">
    <location>
        <begin position="296"/>
        <end position="315"/>
    </location>
</feature>
<keyword evidence="3" id="KW-0396">Initiation factor</keyword>
<dbReference type="PROSITE" id="PS51722">
    <property type="entry name" value="G_TR_2"/>
    <property type="match status" value="1"/>
</dbReference>
<evidence type="ECO:0000256" key="4">
    <source>
        <dbReference type="ARBA" id="ARBA00022741"/>
    </source>
</evidence>
<dbReference type="InterPro" id="IPR006847">
    <property type="entry name" value="IF2_N"/>
</dbReference>
<feature type="compositionally biased region" description="Low complexity" evidence="11">
    <location>
        <begin position="124"/>
        <end position="134"/>
    </location>
</feature>
<evidence type="ECO:0000256" key="11">
    <source>
        <dbReference type="SAM" id="MobiDB-lite"/>
    </source>
</evidence>
<dbReference type="CDD" id="cd03692">
    <property type="entry name" value="mtIF2_IVc"/>
    <property type="match status" value="1"/>
</dbReference>
<comment type="subcellular location">
    <subcellularLocation>
        <location evidence="1">Mitochondrion</location>
    </subcellularLocation>
</comment>
<reference evidence="13" key="1">
    <citation type="journal article" date="2023" name="Mol. Phylogenet. Evol.">
        <title>Genome-scale phylogeny and comparative genomics of the fungal order Sordariales.</title>
        <authorList>
            <person name="Hensen N."/>
            <person name="Bonometti L."/>
            <person name="Westerberg I."/>
            <person name="Brannstrom I.O."/>
            <person name="Guillou S."/>
            <person name="Cros-Aarteil S."/>
            <person name="Calhoun S."/>
            <person name="Haridas S."/>
            <person name="Kuo A."/>
            <person name="Mondo S."/>
            <person name="Pangilinan J."/>
            <person name="Riley R."/>
            <person name="LaButti K."/>
            <person name="Andreopoulos B."/>
            <person name="Lipzen A."/>
            <person name="Chen C."/>
            <person name="Yan M."/>
            <person name="Daum C."/>
            <person name="Ng V."/>
            <person name="Clum A."/>
            <person name="Steindorff A."/>
            <person name="Ohm R.A."/>
            <person name="Martin F."/>
            <person name="Silar P."/>
            <person name="Natvig D.O."/>
            <person name="Lalanne C."/>
            <person name="Gautier V."/>
            <person name="Ament-Velasquez S.L."/>
            <person name="Kruys A."/>
            <person name="Hutchinson M.I."/>
            <person name="Powell A.J."/>
            <person name="Barry K."/>
            <person name="Miller A.N."/>
            <person name="Grigoriev I.V."/>
            <person name="Debuchy R."/>
            <person name="Gladieux P."/>
            <person name="Hiltunen Thoren M."/>
            <person name="Johannesson H."/>
        </authorList>
    </citation>
    <scope>NUCLEOTIDE SEQUENCE</scope>
    <source>
        <strain evidence="13">CBS 103.79</strain>
    </source>
</reference>
<dbReference type="Pfam" id="PF04760">
    <property type="entry name" value="IF2_N"/>
    <property type="match status" value="1"/>
</dbReference>
<organism evidence="13 14">
    <name type="scientific">Staphylotrichum tortipilum</name>
    <dbReference type="NCBI Taxonomy" id="2831512"/>
    <lineage>
        <taxon>Eukaryota</taxon>
        <taxon>Fungi</taxon>
        <taxon>Dikarya</taxon>
        <taxon>Ascomycota</taxon>
        <taxon>Pezizomycotina</taxon>
        <taxon>Sordariomycetes</taxon>
        <taxon>Sordariomycetidae</taxon>
        <taxon>Sordariales</taxon>
        <taxon>Chaetomiaceae</taxon>
        <taxon>Staphylotrichum</taxon>
    </lineage>
</organism>
<evidence type="ECO:0000259" key="12">
    <source>
        <dbReference type="PROSITE" id="PS51722"/>
    </source>
</evidence>
<dbReference type="SUPFAM" id="SSF50447">
    <property type="entry name" value="Translation proteins"/>
    <property type="match status" value="2"/>
</dbReference>
<gene>
    <name evidence="13" type="ORF">C8A05DRAFT_19174</name>
</gene>
<feature type="region of interest" description="Disordered" evidence="11">
    <location>
        <begin position="928"/>
        <end position="979"/>
    </location>
</feature>
<comment type="function">
    <text evidence="9">One of the essential components for the initiation of protein synthesis. Protects formylmethionyl-tRNA from spontaneous hydrolysis and promotes its binding to the 30S ribosomal subunits. Also involved in the hydrolysis of GTP during the formation of the 70S ribosomal complex.</text>
</comment>
<feature type="compositionally biased region" description="Low complexity" evidence="11">
    <location>
        <begin position="169"/>
        <end position="180"/>
    </location>
</feature>
<evidence type="ECO:0000256" key="9">
    <source>
        <dbReference type="ARBA" id="ARBA00025162"/>
    </source>
</evidence>
<dbReference type="Gene3D" id="2.40.30.10">
    <property type="entry name" value="Translation factors"/>
    <property type="match status" value="2"/>
</dbReference>
<dbReference type="PANTHER" id="PTHR43381:SF20">
    <property type="entry name" value="TRANSLATION INITIATION FACTOR IF-2, MITOCHONDRIAL"/>
    <property type="match status" value="1"/>
</dbReference>
<keyword evidence="5" id="KW-0648">Protein biosynthesis</keyword>
<dbReference type="GO" id="GO:0005739">
    <property type="term" value="C:mitochondrion"/>
    <property type="evidence" value="ECO:0007669"/>
    <property type="project" value="UniProtKB-SubCell"/>
</dbReference>
<sequence>MMRRGLWQQKQNRPAASLLCRFTYSHGPYTRAVPTHASTTTTTTTARALSTSTSTPSTRWHSARPGRTPCGRLSPSAGPQHGGLAQRRLYAAMPSWATQPVETDPTGPPELLPHEREVRERAAAARAARLAAARPPQPAAAPPARPAGPVITQPPRAADAVSRPPLPAEPASQLAAQPASAPAPPLQATPAPAPAPAPTQTPPPPKKKGPAWASAAPSWASAAPAWAANTPDAQPGPAAPDQGAAVAAQPADPLAHLLPHEREARERAIRERAEREKAASDKAAAQPADPLAYLLPHEREAREKAIRERAERERAAIASATQAAQRGGPSRPFAIPSQQPAALRQPPSILRQPPAPARGPRANFAAPTRQAPQLDPFAPMPRMAPDEGEWKNLARRDRTAVSGSSFSRPASRFAQSSVSSSMGNFGTGEEAWSRIEKAVEMHGAKEKNQLATADASTWSWADDYTSTRAPSQDPVAIPETPSFPTQLPSESAWHDTRHSRLDRHRRGDAVSGDRAGRGDKGRDKAKKSRGRPREEEEDDDWDEAAYEERVRRKRERQREKERQKELDDGAPTPILLPEFISVSNLAAALGQKVDVFIQQLEELGFEDVGKENILTGETAGLVAQEYGFDPKLDTGEEEDLRPAPPPADPSSLPLRPPVVTIMGHVDHGKTTLLDYLRKSSIVSQEHGGITQHIGAFSVSLSSGKQITFLDTPGHAAFLSMRQRGANVTDMVILVVAADDSVMPQTLEAIKHARAAKVPIIVAINKVDKPEANVDRVKSDLASHGVEIEDYGGDVQVVCVSGKTGQGMDDLEENILLLAEMLDIRAETDGMAEGWVLESTIKPIGRVATVLVKRGTLRTGDFIVAGRVHTKIRTLRNEAGVEVPEAPPGTAVEILGWKEPPDAGDQVLQAPDESAAKTAVHYRRELKDRGEVIGQMAQQEQERRERERERERDKIIEKGTNPNARNKRNKGRAPPPGPDAETLAAAIAQAEAAAAAAAAPGTINVPFVVKGDVRGSVEAVTAALLEQGNNDVRAKVLLSMPGQINESDVELAAVAGGAIVNFNNPVPSGIKRMANEAGVKILDHKVIYHLVEEVRGTMEDALPPLVVKKVVGEAEVLQIFPIKLKRKAYKNIAGCKMLNGYVKRGTKARVMRGRLEVFEGTIETLRHVKKEVDEMKKGNECGMSFAGWDELQEGDQIQFIEVVQEKRRL</sequence>
<dbReference type="CDD" id="cd03702">
    <property type="entry name" value="IF2_mtIF2_II"/>
    <property type="match status" value="1"/>
</dbReference>
<keyword evidence="7" id="KW-0496">Mitochondrion</keyword>
<dbReference type="GO" id="GO:0005525">
    <property type="term" value="F:GTP binding"/>
    <property type="evidence" value="ECO:0007669"/>
    <property type="project" value="UniProtKB-KW"/>
</dbReference>
<dbReference type="Gene3D" id="3.40.50.10050">
    <property type="entry name" value="Translation initiation factor IF- 2, domain 3"/>
    <property type="match status" value="1"/>
</dbReference>
<keyword evidence="6" id="KW-0809">Transit peptide</keyword>
<evidence type="ECO:0000256" key="5">
    <source>
        <dbReference type="ARBA" id="ARBA00022917"/>
    </source>
</evidence>
<dbReference type="FunFam" id="3.40.50.10050:FF:000001">
    <property type="entry name" value="Translation initiation factor IF-2"/>
    <property type="match status" value="1"/>
</dbReference>
<dbReference type="AlphaFoldDB" id="A0AAN6MCD7"/>
<evidence type="ECO:0000256" key="7">
    <source>
        <dbReference type="ARBA" id="ARBA00023128"/>
    </source>
</evidence>
<dbReference type="GO" id="GO:0003743">
    <property type="term" value="F:translation initiation factor activity"/>
    <property type="evidence" value="ECO:0007669"/>
    <property type="project" value="UniProtKB-KW"/>
</dbReference>
<dbReference type="Proteomes" id="UP001303889">
    <property type="component" value="Unassembled WGS sequence"/>
</dbReference>
<dbReference type="InterPro" id="IPR036925">
    <property type="entry name" value="TIF_IF2_dom3_sf"/>
</dbReference>